<evidence type="ECO:0000256" key="1">
    <source>
        <dbReference type="SAM" id="MobiDB-lite"/>
    </source>
</evidence>
<dbReference type="Proteomes" id="UP001154329">
    <property type="component" value="Chromosome 2"/>
</dbReference>
<feature type="compositionally biased region" description="Basic residues" evidence="1">
    <location>
        <begin position="470"/>
        <end position="485"/>
    </location>
</feature>
<evidence type="ECO:0000313" key="3">
    <source>
        <dbReference type="Proteomes" id="UP001154329"/>
    </source>
</evidence>
<feature type="compositionally biased region" description="Basic and acidic residues" evidence="1">
    <location>
        <begin position="450"/>
        <end position="460"/>
    </location>
</feature>
<feature type="region of interest" description="Disordered" evidence="1">
    <location>
        <begin position="438"/>
        <end position="485"/>
    </location>
</feature>
<sequence>MRFRLKTVFRQNVLSFPTSSSWSAAPTARRRLYHHILYSIVRCLFNCIYCCGGSLVDNSRSTPSGRFRPVRSDRLHRRRAPTASHRNRIRTRVVGVFVMDMQRFDSRADAQTPDVADQEIYVIALHGPLVTLETRSYHQRYPGLSTALHGPEVFVPEQLVDVPAENFVGVAVGTEVDDRPAIGSQHDHLARFSAHVDGWQTDRRPVHDVHRDVYHVARRQVRDVKPPVAGRAASRSHVQHVGQDRRHVHDVPLAARAHRHVHLERTVAVHVVNDHVAQTGVGHVHELARGRAVIDHDRLQAAVLGGRARQVDRPHYFVGVRVERKHHRRPDDSGRAVLQQVHLADVQRPKHAAVVQVHVHHVDHGPVTRTGTAVPVGGRARVRRHGRFYGAQALVVLDGAERERHTTSEPGHGQVDDAVVSHRHAGRRHVAGHVLARLGGPQPVAGPRPLEVRPAHDVRQPGHWQPDPVHRRRHHHRCCSGHHRQ</sequence>
<organism evidence="2 3">
    <name type="scientific">Aphis gossypii</name>
    <name type="common">Cotton aphid</name>
    <dbReference type="NCBI Taxonomy" id="80765"/>
    <lineage>
        <taxon>Eukaryota</taxon>
        <taxon>Metazoa</taxon>
        <taxon>Ecdysozoa</taxon>
        <taxon>Arthropoda</taxon>
        <taxon>Hexapoda</taxon>
        <taxon>Insecta</taxon>
        <taxon>Pterygota</taxon>
        <taxon>Neoptera</taxon>
        <taxon>Paraneoptera</taxon>
        <taxon>Hemiptera</taxon>
        <taxon>Sternorrhyncha</taxon>
        <taxon>Aphidomorpha</taxon>
        <taxon>Aphidoidea</taxon>
        <taxon>Aphididae</taxon>
        <taxon>Aphidini</taxon>
        <taxon>Aphis</taxon>
        <taxon>Aphis</taxon>
    </lineage>
</organism>
<feature type="compositionally biased region" description="Basic residues" evidence="1">
    <location>
        <begin position="74"/>
        <end position="83"/>
    </location>
</feature>
<keyword evidence="3" id="KW-1185">Reference proteome</keyword>
<accession>A0A9P0NE60</accession>
<gene>
    <name evidence="2" type="ORF">APHIGO_LOCUS4643</name>
</gene>
<reference evidence="2" key="2">
    <citation type="submission" date="2022-10" db="EMBL/GenBank/DDBJ databases">
        <authorList>
            <consortium name="ENA_rothamsted_submissions"/>
            <consortium name="culmorum"/>
            <person name="King R."/>
        </authorList>
    </citation>
    <scope>NUCLEOTIDE SEQUENCE</scope>
</reference>
<dbReference type="EMBL" id="OU899035">
    <property type="protein sequence ID" value="CAH1722066.1"/>
    <property type="molecule type" value="Genomic_DNA"/>
</dbReference>
<dbReference type="AlphaFoldDB" id="A0A9P0NE60"/>
<evidence type="ECO:0000313" key="2">
    <source>
        <dbReference type="EMBL" id="CAH1722066.1"/>
    </source>
</evidence>
<proteinExistence type="predicted"/>
<reference evidence="2" key="1">
    <citation type="submission" date="2022-02" db="EMBL/GenBank/DDBJ databases">
        <authorList>
            <person name="King R."/>
        </authorList>
    </citation>
    <scope>NUCLEOTIDE SEQUENCE</scope>
</reference>
<protein>
    <submittedName>
        <fullName evidence="2">Uncharacterized protein</fullName>
    </submittedName>
</protein>
<feature type="region of interest" description="Disordered" evidence="1">
    <location>
        <begin position="61"/>
        <end position="83"/>
    </location>
</feature>
<name>A0A9P0NE60_APHGO</name>